<reference evidence="1 2" key="1">
    <citation type="submission" date="2018-08" db="EMBL/GenBank/DDBJ databases">
        <title>Meiothermus roseus NBRC 110900 genome sequencing project.</title>
        <authorList>
            <person name="Da Costa M.S."/>
            <person name="Albuquerque L."/>
            <person name="Raposo P."/>
            <person name="Froufe H.J.C."/>
            <person name="Barroso C.S."/>
            <person name="Egas C."/>
        </authorList>
    </citation>
    <scope>NUCLEOTIDE SEQUENCE [LARGE SCALE GENOMIC DNA]</scope>
    <source>
        <strain evidence="1 2">NBRC 110900</strain>
    </source>
</reference>
<dbReference type="Proteomes" id="UP000265341">
    <property type="component" value="Unassembled WGS sequence"/>
</dbReference>
<comment type="caution">
    <text evidence="1">The sequence shown here is derived from an EMBL/GenBank/DDBJ whole genome shotgun (WGS) entry which is preliminary data.</text>
</comment>
<name>A0A399EJP6_9DEIN</name>
<evidence type="ECO:0000313" key="2">
    <source>
        <dbReference type="Proteomes" id="UP000265341"/>
    </source>
</evidence>
<gene>
    <name evidence="1" type="ORF">Mrose_02694</name>
</gene>
<evidence type="ECO:0000313" key="1">
    <source>
        <dbReference type="EMBL" id="RIH84345.1"/>
    </source>
</evidence>
<protein>
    <submittedName>
        <fullName evidence="1">Uncharacterized protein</fullName>
    </submittedName>
</protein>
<keyword evidence="2" id="KW-1185">Reference proteome</keyword>
<sequence length="114" mass="12816">MSERNQDLRAQRHLSLRRWRAFAGRSLMEYVGEFPPPPHALEEIVGGDWEVLEVDHGHGGAALLRCGADYLVATPYGWLHPGPIRGQPTLAEVRAELGLERYHDPLVLERLSAL</sequence>
<organism evidence="1 2">
    <name type="scientific">Calidithermus roseus</name>
    <dbReference type="NCBI Taxonomy" id="1644118"/>
    <lineage>
        <taxon>Bacteria</taxon>
        <taxon>Thermotogati</taxon>
        <taxon>Deinococcota</taxon>
        <taxon>Deinococci</taxon>
        <taxon>Thermales</taxon>
        <taxon>Thermaceae</taxon>
        <taxon>Calidithermus</taxon>
    </lineage>
</organism>
<accession>A0A399EJP6</accession>
<dbReference type="AlphaFoldDB" id="A0A399EJP6"/>
<dbReference type="EMBL" id="QWLA01000059">
    <property type="protein sequence ID" value="RIH84345.1"/>
    <property type="molecule type" value="Genomic_DNA"/>
</dbReference>
<dbReference type="OrthoDB" id="9811967at2"/>
<proteinExistence type="predicted"/>
<dbReference type="RefSeq" id="WP_119279121.1">
    <property type="nucleotide sequence ID" value="NZ_QWLA01000059.1"/>
</dbReference>